<evidence type="ECO:0008006" key="3">
    <source>
        <dbReference type="Google" id="ProtNLM"/>
    </source>
</evidence>
<reference evidence="1" key="1">
    <citation type="journal article" date="2021" name="Front. Microbiol.">
        <title>Comprehensive Comparative Genomics and Phenotyping of Methylobacterium Species.</title>
        <authorList>
            <person name="Alessa O."/>
            <person name="Ogura Y."/>
            <person name="Fujitani Y."/>
            <person name="Takami H."/>
            <person name="Hayashi T."/>
            <person name="Sahin N."/>
            <person name="Tani A."/>
        </authorList>
    </citation>
    <scope>NUCLEOTIDE SEQUENCE</scope>
    <source>
        <strain evidence="1">LMG 23639</strain>
    </source>
</reference>
<dbReference type="SUPFAM" id="SSF56784">
    <property type="entry name" value="HAD-like"/>
    <property type="match status" value="1"/>
</dbReference>
<dbReference type="InterPro" id="IPR023214">
    <property type="entry name" value="HAD_sf"/>
</dbReference>
<proteinExistence type="predicted"/>
<dbReference type="Pfam" id="PF00702">
    <property type="entry name" value="Hydrolase"/>
    <property type="match status" value="1"/>
</dbReference>
<dbReference type="Gene3D" id="3.40.50.1000">
    <property type="entry name" value="HAD superfamily/HAD-like"/>
    <property type="match status" value="1"/>
</dbReference>
<reference evidence="1" key="2">
    <citation type="submission" date="2021-08" db="EMBL/GenBank/DDBJ databases">
        <authorList>
            <person name="Tani A."/>
            <person name="Ola A."/>
            <person name="Ogura Y."/>
            <person name="Katsura K."/>
            <person name="Hayashi T."/>
        </authorList>
    </citation>
    <scope>NUCLEOTIDE SEQUENCE</scope>
    <source>
        <strain evidence="1">LMG 23639</strain>
    </source>
</reference>
<accession>A0ABQ4SZ75</accession>
<keyword evidence="2" id="KW-1185">Reference proteome</keyword>
<sequence length="604" mass="65355">MTAPSLAERWSERIEAAEVVSFDVFDTLFVRFVASPEDVFDLVGARHGLPDFRRRRIAAQRDAFRVMRAAGRREIDLDGIYAFLSDLGVAAETLKRSEWEIEQAVLRPNPEMLPVLAVARAAGKPCVLLSDMYLPRAFFEELCATHGLAFADLFVSSERQATKRDDGALFTLVAETLGVPPGRILHIGDNAESDVRQGRERGIETVHYAATHPRPVPAGPGPAHAVAAGLGTYAGLDASRSLWWRVGFAAGAPATFALRRWLAEKAKADRLDLMLLLSRDGYGLAGLWPEEAVPARYFRGSRVLFTLAGASEREFEALVPFLLSGGLGLTVGELFERIGLDPPAESLLADLGLSAETPFTRRNERAVESLLRVIRRPILQACLAARRGLHAACREAGLREGMRVGVFDLGWRGSTQVALERALAPLVGVSVRGYYLCLRAEVANAAALLAEAGLPARTQKALYENRVAAELLFSAPHGSVRGCLRGADGGPRFEEDPGRDADPRLPGVAAEIEAGIRAGVAEIERLSASVPVDLGPLALTAPLLRLATAPTPEEAREIGGLHNFDAWGSSRLRRTYAARREAGIKRLRGDAWPAGLAALPREET</sequence>
<dbReference type="Proteomes" id="UP001055102">
    <property type="component" value="Unassembled WGS sequence"/>
</dbReference>
<gene>
    <name evidence="1" type="ORF">AOPFMNJM_2845</name>
</gene>
<protein>
    <recommendedName>
        <fullName evidence="3">Hydrolase</fullName>
    </recommendedName>
</protein>
<dbReference type="RefSeq" id="WP_238276721.1">
    <property type="nucleotide sequence ID" value="NZ_BPQR01000046.1"/>
</dbReference>
<evidence type="ECO:0000313" key="1">
    <source>
        <dbReference type="EMBL" id="GJE07516.1"/>
    </source>
</evidence>
<dbReference type="InterPro" id="IPR036412">
    <property type="entry name" value="HAD-like_sf"/>
</dbReference>
<evidence type="ECO:0000313" key="2">
    <source>
        <dbReference type="Proteomes" id="UP001055102"/>
    </source>
</evidence>
<name>A0ABQ4SZ75_9HYPH</name>
<dbReference type="EMBL" id="BPQR01000046">
    <property type="protein sequence ID" value="GJE07516.1"/>
    <property type="molecule type" value="Genomic_DNA"/>
</dbReference>
<comment type="caution">
    <text evidence="1">The sequence shown here is derived from an EMBL/GenBank/DDBJ whole genome shotgun (WGS) entry which is preliminary data.</text>
</comment>
<organism evidence="1 2">
    <name type="scientific">Methylobacterium jeotgali</name>
    <dbReference type="NCBI Taxonomy" id="381630"/>
    <lineage>
        <taxon>Bacteria</taxon>
        <taxon>Pseudomonadati</taxon>
        <taxon>Pseudomonadota</taxon>
        <taxon>Alphaproteobacteria</taxon>
        <taxon>Hyphomicrobiales</taxon>
        <taxon>Methylobacteriaceae</taxon>
        <taxon>Methylobacterium</taxon>
    </lineage>
</organism>